<dbReference type="EMBL" id="VCKY01000286">
    <property type="protein sequence ID" value="TMR08541.1"/>
    <property type="molecule type" value="Genomic_DNA"/>
</dbReference>
<dbReference type="Proteomes" id="UP000309128">
    <property type="component" value="Unassembled WGS sequence"/>
</dbReference>
<reference evidence="2 3" key="1">
    <citation type="submission" date="2019-05" db="EMBL/GenBank/DDBJ databases">
        <title>Draft genome sequence of Nonomuraea turkmeniaca DSM 43926.</title>
        <authorList>
            <person name="Saricaoglu S."/>
            <person name="Isik K."/>
        </authorList>
    </citation>
    <scope>NUCLEOTIDE SEQUENCE [LARGE SCALE GENOMIC DNA]</scope>
    <source>
        <strain evidence="2 3">DSM 43926</strain>
    </source>
</reference>
<gene>
    <name evidence="2" type="ORF">ETD86_47380</name>
</gene>
<proteinExistence type="predicted"/>
<evidence type="ECO:0000256" key="1">
    <source>
        <dbReference type="SAM" id="SignalP"/>
    </source>
</evidence>
<feature type="chain" id="PRO_5024323611" description="Chaplin" evidence="1">
    <location>
        <begin position="29"/>
        <end position="106"/>
    </location>
</feature>
<name>A0A5S4EXY1_9ACTN</name>
<evidence type="ECO:0008006" key="4">
    <source>
        <dbReference type="Google" id="ProtNLM"/>
    </source>
</evidence>
<evidence type="ECO:0000313" key="2">
    <source>
        <dbReference type="EMBL" id="TMR08541.1"/>
    </source>
</evidence>
<comment type="caution">
    <text evidence="2">The sequence shown here is derived from an EMBL/GenBank/DDBJ whole genome shotgun (WGS) entry which is preliminary data.</text>
</comment>
<feature type="signal peptide" evidence="1">
    <location>
        <begin position="1"/>
        <end position="28"/>
    </location>
</feature>
<keyword evidence="1" id="KW-0732">Signal</keyword>
<protein>
    <recommendedName>
        <fullName evidence="4">Chaplin</fullName>
    </recommendedName>
</protein>
<dbReference type="RefSeq" id="WP_138673182.1">
    <property type="nucleotide sequence ID" value="NZ_VCKY01000286.1"/>
</dbReference>
<sequence>MLSRSKRILGIALLALAGAPAMTVPATAAVANAGPGILGDVQLPQELHVPLCMANSNLGVPIVDSLPGLIGCGAASQTAAALTDPSAALEAVAAASSVAPILRQIP</sequence>
<organism evidence="2 3">
    <name type="scientific">Nonomuraea turkmeniaca</name>
    <dbReference type="NCBI Taxonomy" id="103838"/>
    <lineage>
        <taxon>Bacteria</taxon>
        <taxon>Bacillati</taxon>
        <taxon>Actinomycetota</taxon>
        <taxon>Actinomycetes</taxon>
        <taxon>Streptosporangiales</taxon>
        <taxon>Streptosporangiaceae</taxon>
        <taxon>Nonomuraea</taxon>
    </lineage>
</organism>
<keyword evidence="3" id="KW-1185">Reference proteome</keyword>
<accession>A0A5S4EXY1</accession>
<evidence type="ECO:0000313" key="3">
    <source>
        <dbReference type="Proteomes" id="UP000309128"/>
    </source>
</evidence>
<dbReference type="AlphaFoldDB" id="A0A5S4EXY1"/>